<gene>
    <name evidence="4" type="ORF">QVD17_13515</name>
</gene>
<organism evidence="4 5">
    <name type="scientific">Tagetes erecta</name>
    <name type="common">African marigold</name>
    <dbReference type="NCBI Taxonomy" id="13708"/>
    <lineage>
        <taxon>Eukaryota</taxon>
        <taxon>Viridiplantae</taxon>
        <taxon>Streptophyta</taxon>
        <taxon>Embryophyta</taxon>
        <taxon>Tracheophyta</taxon>
        <taxon>Spermatophyta</taxon>
        <taxon>Magnoliopsida</taxon>
        <taxon>eudicotyledons</taxon>
        <taxon>Gunneridae</taxon>
        <taxon>Pentapetalae</taxon>
        <taxon>asterids</taxon>
        <taxon>campanulids</taxon>
        <taxon>Asterales</taxon>
        <taxon>Asteraceae</taxon>
        <taxon>Asteroideae</taxon>
        <taxon>Heliantheae alliance</taxon>
        <taxon>Tageteae</taxon>
        <taxon>Tagetes</taxon>
    </lineage>
</organism>
<dbReference type="CDD" id="cd23509">
    <property type="entry name" value="Gnk2-like"/>
    <property type="match status" value="2"/>
</dbReference>
<dbReference type="Gene3D" id="3.30.430.20">
    <property type="entry name" value="Gnk2 domain, C-X8-C-X2-C motif"/>
    <property type="match status" value="2"/>
</dbReference>
<evidence type="ECO:0000313" key="4">
    <source>
        <dbReference type="EMBL" id="KAK1430633.1"/>
    </source>
</evidence>
<evidence type="ECO:0000313" key="5">
    <source>
        <dbReference type="Proteomes" id="UP001229421"/>
    </source>
</evidence>
<protein>
    <recommendedName>
        <fullName evidence="3">Gnk2-homologous domain-containing protein</fullName>
    </recommendedName>
</protein>
<evidence type="ECO:0000256" key="1">
    <source>
        <dbReference type="ARBA" id="ARBA00022729"/>
    </source>
</evidence>
<dbReference type="EMBL" id="JAUHHV010000003">
    <property type="protein sequence ID" value="KAK1430633.1"/>
    <property type="molecule type" value="Genomic_DNA"/>
</dbReference>
<comment type="caution">
    <text evidence="4">The sequence shown here is derived from an EMBL/GenBank/DDBJ whole genome shotgun (WGS) entry which is preliminary data.</text>
</comment>
<name>A0AAD8KX55_TARER</name>
<dbReference type="AlphaFoldDB" id="A0AAD8KX55"/>
<dbReference type="PROSITE" id="PS51473">
    <property type="entry name" value="GNK2"/>
    <property type="match status" value="2"/>
</dbReference>
<dbReference type="Proteomes" id="UP001229421">
    <property type="component" value="Unassembled WGS sequence"/>
</dbReference>
<sequence>MLASFRCQCQHLILTKIISNHLKMKFKFIISFQFLLQAITNNNSVTVPQSQSLNFGVYKCRNTSNFTSIAYQTSLQTALNSLPGNVAYHGGFYRSTVGNSSNTPVNALALCHGDIGPEACEECVKISIPSLRRNCRNQKEAAAWYTNCIVRYSDREMIGVLDSWTFDELSNTATVSNNGDFDNALNNLTIRLQVQIAAGDSFRKLAVGSVTYGSELFTIYGIIQCTPDLSKDQCSKCLYGIITELTLEKKMNH</sequence>
<dbReference type="PANTHER" id="PTHR32099">
    <property type="entry name" value="CYSTEINE-RICH REPEAT SECRETORY PROTEIN"/>
    <property type="match status" value="1"/>
</dbReference>
<feature type="domain" description="Gnk2-homologous" evidence="3">
    <location>
        <begin position="163"/>
        <end position="253"/>
    </location>
</feature>
<dbReference type="PANTHER" id="PTHR32099:SF109">
    <property type="entry name" value="GNK2-LIKE DOMAIN-CONTAINING PROTEIN"/>
    <property type="match status" value="1"/>
</dbReference>
<proteinExistence type="predicted"/>
<dbReference type="Pfam" id="PF01657">
    <property type="entry name" value="Stress-antifung"/>
    <property type="match status" value="2"/>
</dbReference>
<keyword evidence="1" id="KW-0732">Signal</keyword>
<accession>A0AAD8KX55</accession>
<evidence type="ECO:0000256" key="2">
    <source>
        <dbReference type="ARBA" id="ARBA00022737"/>
    </source>
</evidence>
<dbReference type="InterPro" id="IPR002902">
    <property type="entry name" value="GNK2"/>
</dbReference>
<keyword evidence="2" id="KW-0677">Repeat</keyword>
<dbReference type="InterPro" id="IPR038408">
    <property type="entry name" value="GNK2_sf"/>
</dbReference>
<reference evidence="4" key="1">
    <citation type="journal article" date="2023" name="bioRxiv">
        <title>Improved chromosome-level genome assembly for marigold (Tagetes erecta).</title>
        <authorList>
            <person name="Jiang F."/>
            <person name="Yuan L."/>
            <person name="Wang S."/>
            <person name="Wang H."/>
            <person name="Xu D."/>
            <person name="Wang A."/>
            <person name="Fan W."/>
        </authorList>
    </citation>
    <scope>NUCLEOTIDE SEQUENCE</scope>
    <source>
        <strain evidence="4">WSJ</strain>
        <tissue evidence="4">Leaf</tissue>
    </source>
</reference>
<keyword evidence="5" id="KW-1185">Reference proteome</keyword>
<evidence type="ECO:0000259" key="3">
    <source>
        <dbReference type="PROSITE" id="PS51473"/>
    </source>
</evidence>
<feature type="domain" description="Gnk2-homologous" evidence="3">
    <location>
        <begin position="53"/>
        <end position="157"/>
    </location>
</feature>